<keyword evidence="2" id="KW-1185">Reference proteome</keyword>
<proteinExistence type="predicted"/>
<evidence type="ECO:0000313" key="2">
    <source>
        <dbReference type="Proteomes" id="UP001163321"/>
    </source>
</evidence>
<dbReference type="Proteomes" id="UP001163321">
    <property type="component" value="Chromosome 10"/>
</dbReference>
<sequence length="89" mass="10422">MDRLGDVQQVSESISLEHSMVLPSRKIIIGQWEWFMEPRSRVSGKLKMFTVGLPKKKQLAVYECQRLGLNLDKQTWILETDKKLRFDGE</sequence>
<evidence type="ECO:0000313" key="1">
    <source>
        <dbReference type="EMBL" id="KAI9920172.1"/>
    </source>
</evidence>
<accession>A0ACC0WP56</accession>
<protein>
    <submittedName>
        <fullName evidence="1">Uncharacterized protein</fullName>
    </submittedName>
</protein>
<gene>
    <name evidence="1" type="ORF">PsorP6_015536</name>
</gene>
<reference evidence="1 2" key="1">
    <citation type="journal article" date="2022" name="bioRxiv">
        <title>The genome of the oomycete Peronosclerospora sorghi, a cosmopolitan pathogen of maize and sorghum, is inflated with dispersed pseudogenes.</title>
        <authorList>
            <person name="Fletcher K."/>
            <person name="Martin F."/>
            <person name="Isakeit T."/>
            <person name="Cavanaugh K."/>
            <person name="Magill C."/>
            <person name="Michelmore R."/>
        </authorList>
    </citation>
    <scope>NUCLEOTIDE SEQUENCE [LARGE SCALE GENOMIC DNA]</scope>
    <source>
        <strain evidence="1">P6</strain>
    </source>
</reference>
<organism evidence="1 2">
    <name type="scientific">Peronosclerospora sorghi</name>
    <dbReference type="NCBI Taxonomy" id="230839"/>
    <lineage>
        <taxon>Eukaryota</taxon>
        <taxon>Sar</taxon>
        <taxon>Stramenopiles</taxon>
        <taxon>Oomycota</taxon>
        <taxon>Peronosporomycetes</taxon>
        <taxon>Peronosporales</taxon>
        <taxon>Peronosporaceae</taxon>
        <taxon>Peronosclerospora</taxon>
    </lineage>
</organism>
<name>A0ACC0WP56_9STRA</name>
<dbReference type="EMBL" id="CM047589">
    <property type="protein sequence ID" value="KAI9920172.1"/>
    <property type="molecule type" value="Genomic_DNA"/>
</dbReference>
<comment type="caution">
    <text evidence="1">The sequence shown here is derived from an EMBL/GenBank/DDBJ whole genome shotgun (WGS) entry which is preliminary data.</text>
</comment>